<dbReference type="Pfam" id="PF00132">
    <property type="entry name" value="Hexapep"/>
    <property type="match status" value="1"/>
</dbReference>
<comment type="caution">
    <text evidence="1">The sequence shown here is derived from an EMBL/GenBank/DDBJ whole genome shotgun (WGS) entry which is preliminary data.</text>
</comment>
<reference evidence="1 2" key="1">
    <citation type="submission" date="2019-07" db="EMBL/GenBank/DDBJ databases">
        <title>Whole genome shotgun sequence of Rhodospirillum oryzae NBRC 107573.</title>
        <authorList>
            <person name="Hosoyama A."/>
            <person name="Uohara A."/>
            <person name="Ohji S."/>
            <person name="Ichikawa N."/>
        </authorList>
    </citation>
    <scope>NUCLEOTIDE SEQUENCE [LARGE SCALE GENOMIC DNA]</scope>
    <source>
        <strain evidence="1 2">NBRC 107573</strain>
    </source>
</reference>
<accession>A0A512H9D2</accession>
<dbReference type="AlphaFoldDB" id="A0A512H9D2"/>
<dbReference type="SUPFAM" id="SSF51161">
    <property type="entry name" value="Trimeric LpxA-like enzymes"/>
    <property type="match status" value="1"/>
</dbReference>
<dbReference type="OrthoDB" id="9803036at2"/>
<dbReference type="CDD" id="cd04645">
    <property type="entry name" value="LbH_gamma_CA_like"/>
    <property type="match status" value="1"/>
</dbReference>
<sequence length="187" mass="19620">MTDPTPALILPFQGVWPRLAEDVFVAPGAVIIGDVEIGPGSSVWFGSVIRGDVNRIRIGARVNVQDGTIIHVTGGGWGTTIGDDVTIGHRCILHACTVEADSFVGMGATVMDEVTVESWAMVAAGALVTPGKRVGTRTLWAGSPAREKRALSDEDVAAFRPSAERYRALAATYRAAMASSGTAGQER</sequence>
<dbReference type="EMBL" id="BJZO01000058">
    <property type="protein sequence ID" value="GEO82054.1"/>
    <property type="molecule type" value="Genomic_DNA"/>
</dbReference>
<dbReference type="Proteomes" id="UP000321567">
    <property type="component" value="Unassembled WGS sequence"/>
</dbReference>
<proteinExistence type="predicted"/>
<dbReference type="PANTHER" id="PTHR13061:SF29">
    <property type="entry name" value="GAMMA CARBONIC ANHYDRASE-LIKE 1, MITOCHONDRIAL-RELATED"/>
    <property type="match status" value="1"/>
</dbReference>
<dbReference type="InterPro" id="IPR050484">
    <property type="entry name" value="Transf_Hexapept/Carb_Anhydrase"/>
</dbReference>
<evidence type="ECO:0000313" key="1">
    <source>
        <dbReference type="EMBL" id="GEO82054.1"/>
    </source>
</evidence>
<organism evidence="1 2">
    <name type="scientific">Pararhodospirillum oryzae</name>
    <dbReference type="NCBI Taxonomy" id="478448"/>
    <lineage>
        <taxon>Bacteria</taxon>
        <taxon>Pseudomonadati</taxon>
        <taxon>Pseudomonadota</taxon>
        <taxon>Alphaproteobacteria</taxon>
        <taxon>Rhodospirillales</taxon>
        <taxon>Rhodospirillaceae</taxon>
        <taxon>Pararhodospirillum</taxon>
    </lineage>
</organism>
<dbReference type="RefSeq" id="WP_147164066.1">
    <property type="nucleotide sequence ID" value="NZ_BJZO01000058.1"/>
</dbReference>
<keyword evidence="2" id="KW-1185">Reference proteome</keyword>
<dbReference type="InterPro" id="IPR001451">
    <property type="entry name" value="Hexapep"/>
</dbReference>
<gene>
    <name evidence="1" type="ORF">ROR02_21850</name>
</gene>
<dbReference type="InterPro" id="IPR011004">
    <property type="entry name" value="Trimer_LpxA-like_sf"/>
</dbReference>
<dbReference type="Gene3D" id="2.160.10.10">
    <property type="entry name" value="Hexapeptide repeat proteins"/>
    <property type="match status" value="1"/>
</dbReference>
<evidence type="ECO:0000313" key="2">
    <source>
        <dbReference type="Proteomes" id="UP000321567"/>
    </source>
</evidence>
<dbReference type="PANTHER" id="PTHR13061">
    <property type="entry name" value="DYNACTIN SUBUNIT P25"/>
    <property type="match status" value="1"/>
</dbReference>
<name>A0A512H9D2_9PROT</name>
<protein>
    <submittedName>
        <fullName evidence="1">Gamma carbonic anhydrase family protein</fullName>
    </submittedName>
</protein>
<dbReference type="InterPro" id="IPR047324">
    <property type="entry name" value="LbH_gamma_CA-like"/>
</dbReference>